<comment type="caution">
    <text evidence="1">The sequence shown here is derived from an EMBL/GenBank/DDBJ whole genome shotgun (WGS) entry which is preliminary data.</text>
</comment>
<dbReference type="EMBL" id="JAULUE010002057">
    <property type="protein sequence ID" value="KAK5889208.1"/>
    <property type="molecule type" value="Genomic_DNA"/>
</dbReference>
<protein>
    <submittedName>
        <fullName evidence="1">Uncharacterized protein</fullName>
    </submittedName>
</protein>
<sequence>MDGCSSTVCGWSVAQQFAWSVTGGSLPQQNKCCCGVHLLREEHRESHSLFPTPRILTCSSNPITDDSG</sequence>
<accession>A0AAN8GSQ2</accession>
<keyword evidence="2" id="KW-1185">Reference proteome</keyword>
<reference evidence="1 2" key="1">
    <citation type="journal article" date="2023" name="Mol. Biol. Evol.">
        <title>Genomics of Secondarily Temperate Adaptation in the Only Non-Antarctic Icefish.</title>
        <authorList>
            <person name="Rivera-Colon A.G."/>
            <person name="Rayamajhi N."/>
            <person name="Minhas B.F."/>
            <person name="Madrigal G."/>
            <person name="Bilyk K.T."/>
            <person name="Yoon V."/>
            <person name="Hune M."/>
            <person name="Gregory S."/>
            <person name="Cheng C.H.C."/>
            <person name="Catchen J.M."/>
        </authorList>
    </citation>
    <scope>NUCLEOTIDE SEQUENCE [LARGE SCALE GENOMIC DNA]</scope>
    <source>
        <strain evidence="1">JC2023a</strain>
    </source>
</reference>
<evidence type="ECO:0000313" key="1">
    <source>
        <dbReference type="EMBL" id="KAK5889208.1"/>
    </source>
</evidence>
<proteinExistence type="predicted"/>
<organism evidence="1 2">
    <name type="scientific">Champsocephalus esox</name>
    <name type="common">pike icefish</name>
    <dbReference type="NCBI Taxonomy" id="159716"/>
    <lineage>
        <taxon>Eukaryota</taxon>
        <taxon>Metazoa</taxon>
        <taxon>Chordata</taxon>
        <taxon>Craniata</taxon>
        <taxon>Vertebrata</taxon>
        <taxon>Euteleostomi</taxon>
        <taxon>Actinopterygii</taxon>
        <taxon>Neopterygii</taxon>
        <taxon>Teleostei</taxon>
        <taxon>Neoteleostei</taxon>
        <taxon>Acanthomorphata</taxon>
        <taxon>Eupercaria</taxon>
        <taxon>Perciformes</taxon>
        <taxon>Notothenioidei</taxon>
        <taxon>Channichthyidae</taxon>
        <taxon>Champsocephalus</taxon>
    </lineage>
</organism>
<dbReference type="Proteomes" id="UP001335648">
    <property type="component" value="Unassembled WGS sequence"/>
</dbReference>
<dbReference type="AlphaFoldDB" id="A0AAN8GSQ2"/>
<gene>
    <name evidence="1" type="ORF">CesoFtcFv8_015232</name>
</gene>
<evidence type="ECO:0000313" key="2">
    <source>
        <dbReference type="Proteomes" id="UP001335648"/>
    </source>
</evidence>
<name>A0AAN8GSQ2_9TELE</name>